<accession>A0A392U7X2</accession>
<organism evidence="1 2">
    <name type="scientific">Trifolium medium</name>
    <dbReference type="NCBI Taxonomy" id="97028"/>
    <lineage>
        <taxon>Eukaryota</taxon>
        <taxon>Viridiplantae</taxon>
        <taxon>Streptophyta</taxon>
        <taxon>Embryophyta</taxon>
        <taxon>Tracheophyta</taxon>
        <taxon>Spermatophyta</taxon>
        <taxon>Magnoliopsida</taxon>
        <taxon>eudicotyledons</taxon>
        <taxon>Gunneridae</taxon>
        <taxon>Pentapetalae</taxon>
        <taxon>rosids</taxon>
        <taxon>fabids</taxon>
        <taxon>Fabales</taxon>
        <taxon>Fabaceae</taxon>
        <taxon>Papilionoideae</taxon>
        <taxon>50 kb inversion clade</taxon>
        <taxon>NPAAA clade</taxon>
        <taxon>Hologalegina</taxon>
        <taxon>IRL clade</taxon>
        <taxon>Trifolieae</taxon>
        <taxon>Trifolium</taxon>
    </lineage>
</organism>
<comment type="caution">
    <text evidence="1">The sequence shown here is derived from an EMBL/GenBank/DDBJ whole genome shotgun (WGS) entry which is preliminary data.</text>
</comment>
<protein>
    <submittedName>
        <fullName evidence="1">Uncharacterized protein</fullName>
    </submittedName>
</protein>
<sequence>GTVGSRMGQESWLCNPKLQPSVVEKTVAAPYSSSMPCYTDTRPSPSQSLYIDSVGGCEVEPDAAADDAEEVEVVVVVLLHVL</sequence>
<feature type="non-terminal residue" evidence="1">
    <location>
        <position position="1"/>
    </location>
</feature>
<keyword evidence="2" id="KW-1185">Reference proteome</keyword>
<dbReference type="EMBL" id="LXQA010738160">
    <property type="protein sequence ID" value="MCI68530.1"/>
    <property type="molecule type" value="Genomic_DNA"/>
</dbReference>
<reference evidence="1 2" key="1">
    <citation type="journal article" date="2018" name="Front. Plant Sci.">
        <title>Red Clover (Trifolium pratense) and Zigzag Clover (T. medium) - A Picture of Genomic Similarities and Differences.</title>
        <authorList>
            <person name="Dluhosova J."/>
            <person name="Istvanek J."/>
            <person name="Nedelnik J."/>
            <person name="Repkova J."/>
        </authorList>
    </citation>
    <scope>NUCLEOTIDE SEQUENCE [LARGE SCALE GENOMIC DNA]</scope>
    <source>
        <strain evidence="2">cv. 10/8</strain>
        <tissue evidence="1">Leaf</tissue>
    </source>
</reference>
<name>A0A392U7X2_9FABA</name>
<dbReference type="Proteomes" id="UP000265520">
    <property type="component" value="Unassembled WGS sequence"/>
</dbReference>
<dbReference type="AlphaFoldDB" id="A0A392U7X2"/>
<feature type="non-terminal residue" evidence="1">
    <location>
        <position position="82"/>
    </location>
</feature>
<proteinExistence type="predicted"/>
<evidence type="ECO:0000313" key="2">
    <source>
        <dbReference type="Proteomes" id="UP000265520"/>
    </source>
</evidence>
<evidence type="ECO:0000313" key="1">
    <source>
        <dbReference type="EMBL" id="MCI68530.1"/>
    </source>
</evidence>